<sequence length="266" mass="27708">MDVDAFERAAWEGRAAAYDRGFARLTAHTVEAVLNSAAAGPRTRLLDIGCGPGPVTAAALTLGAQVTAADADLDMVELVARRHPHAQVRVAALPGLPFPDESFDAVAGNFVIEHTGDPVAAAAELHRVLRPGGTIVLTCWTYPGNRAVAVFSEALRAAGAEHPAGVPAETPFSAHAEPKPFARLLTEAGFEGAAADILRWTHRVDPDAWWADVLAGTTRTGAAITGQDAATIDRIKAEYDRAAAGYVTAGDEVALPACALLAHAVR</sequence>
<keyword evidence="2" id="KW-0808">Transferase</keyword>
<protein>
    <submittedName>
        <fullName evidence="2">Class I SAM-dependent methyltransferase</fullName>
    </submittedName>
</protein>
<dbReference type="SUPFAM" id="SSF53335">
    <property type="entry name" value="S-adenosyl-L-methionine-dependent methyltransferases"/>
    <property type="match status" value="1"/>
</dbReference>
<organism evidence="2 3">
    <name type="scientific">Actinomadura fulvescens</name>
    <dbReference type="NCBI Taxonomy" id="46160"/>
    <lineage>
        <taxon>Bacteria</taxon>
        <taxon>Bacillati</taxon>
        <taxon>Actinomycetota</taxon>
        <taxon>Actinomycetes</taxon>
        <taxon>Streptosporangiales</taxon>
        <taxon>Thermomonosporaceae</taxon>
        <taxon>Actinomadura</taxon>
    </lineage>
</organism>
<dbReference type="InterPro" id="IPR029063">
    <property type="entry name" value="SAM-dependent_MTases_sf"/>
</dbReference>
<reference evidence="3" key="1">
    <citation type="journal article" date="2019" name="Int. J. Syst. Evol. Microbiol.">
        <title>The Global Catalogue of Microorganisms (GCM) 10K type strain sequencing project: providing services to taxonomists for standard genome sequencing and annotation.</title>
        <authorList>
            <consortium name="The Broad Institute Genomics Platform"/>
            <consortium name="The Broad Institute Genome Sequencing Center for Infectious Disease"/>
            <person name="Wu L."/>
            <person name="Ma J."/>
        </authorList>
    </citation>
    <scope>NUCLEOTIDE SEQUENCE [LARGE SCALE GENOMIC DNA]</scope>
    <source>
        <strain evidence="3">JCM 6833</strain>
    </source>
</reference>
<dbReference type="Pfam" id="PF08241">
    <property type="entry name" value="Methyltransf_11"/>
    <property type="match status" value="1"/>
</dbReference>
<dbReference type="EMBL" id="BAAATD010000001">
    <property type="protein sequence ID" value="GAA2580826.1"/>
    <property type="molecule type" value="Genomic_DNA"/>
</dbReference>
<keyword evidence="2" id="KW-0489">Methyltransferase</keyword>
<keyword evidence="3" id="KW-1185">Reference proteome</keyword>
<dbReference type="InterPro" id="IPR013216">
    <property type="entry name" value="Methyltransf_11"/>
</dbReference>
<feature type="domain" description="Methyltransferase type 11" evidence="1">
    <location>
        <begin position="46"/>
        <end position="137"/>
    </location>
</feature>
<accession>A0ABP6BPH2</accession>
<evidence type="ECO:0000313" key="2">
    <source>
        <dbReference type="EMBL" id="GAA2580826.1"/>
    </source>
</evidence>
<dbReference type="CDD" id="cd02440">
    <property type="entry name" value="AdoMet_MTases"/>
    <property type="match status" value="1"/>
</dbReference>
<dbReference type="GO" id="GO:0032259">
    <property type="term" value="P:methylation"/>
    <property type="evidence" value="ECO:0007669"/>
    <property type="project" value="UniProtKB-KW"/>
</dbReference>
<dbReference type="PANTHER" id="PTHR43591">
    <property type="entry name" value="METHYLTRANSFERASE"/>
    <property type="match status" value="1"/>
</dbReference>
<name>A0ABP6BPH2_9ACTN</name>
<dbReference type="Gene3D" id="3.40.50.150">
    <property type="entry name" value="Vaccinia Virus protein VP39"/>
    <property type="match status" value="1"/>
</dbReference>
<dbReference type="RefSeq" id="WP_344538345.1">
    <property type="nucleotide sequence ID" value="NZ_BAAATD010000001.1"/>
</dbReference>
<gene>
    <name evidence="2" type="ORF">GCM10010411_11720</name>
</gene>
<evidence type="ECO:0000259" key="1">
    <source>
        <dbReference type="Pfam" id="PF08241"/>
    </source>
</evidence>
<comment type="caution">
    <text evidence="2">The sequence shown here is derived from an EMBL/GenBank/DDBJ whole genome shotgun (WGS) entry which is preliminary data.</text>
</comment>
<proteinExistence type="predicted"/>
<evidence type="ECO:0000313" key="3">
    <source>
        <dbReference type="Proteomes" id="UP001501509"/>
    </source>
</evidence>
<dbReference type="Proteomes" id="UP001501509">
    <property type="component" value="Unassembled WGS sequence"/>
</dbReference>
<dbReference type="GO" id="GO:0008168">
    <property type="term" value="F:methyltransferase activity"/>
    <property type="evidence" value="ECO:0007669"/>
    <property type="project" value="UniProtKB-KW"/>
</dbReference>